<keyword evidence="3" id="KW-1185">Reference proteome</keyword>
<evidence type="ECO:0008006" key="4">
    <source>
        <dbReference type="Google" id="ProtNLM"/>
    </source>
</evidence>
<dbReference type="RefSeq" id="XP_022583152.1">
    <property type="nucleotide sequence ID" value="XM_022729100.1"/>
</dbReference>
<dbReference type="Gene3D" id="3.40.50.150">
    <property type="entry name" value="Vaccinia Virus protein VP39"/>
    <property type="match status" value="1"/>
</dbReference>
<dbReference type="GeneID" id="34615564"/>
<dbReference type="OrthoDB" id="16079at2759"/>
<gene>
    <name evidence="2" type="ORF">ASPZODRAFT_62735</name>
</gene>
<evidence type="ECO:0000313" key="3">
    <source>
        <dbReference type="Proteomes" id="UP000184188"/>
    </source>
</evidence>
<organism evidence="2 3">
    <name type="scientific">Penicilliopsis zonata CBS 506.65</name>
    <dbReference type="NCBI Taxonomy" id="1073090"/>
    <lineage>
        <taxon>Eukaryota</taxon>
        <taxon>Fungi</taxon>
        <taxon>Dikarya</taxon>
        <taxon>Ascomycota</taxon>
        <taxon>Pezizomycotina</taxon>
        <taxon>Eurotiomycetes</taxon>
        <taxon>Eurotiomycetidae</taxon>
        <taxon>Eurotiales</taxon>
        <taxon>Aspergillaceae</taxon>
        <taxon>Penicilliopsis</taxon>
    </lineage>
</organism>
<reference evidence="3" key="1">
    <citation type="journal article" date="2017" name="Genome Biol.">
        <title>Comparative genomics reveals high biological diversity and specific adaptations in the industrially and medically important fungal genus Aspergillus.</title>
        <authorList>
            <person name="de Vries R.P."/>
            <person name="Riley R."/>
            <person name="Wiebenga A."/>
            <person name="Aguilar-Osorio G."/>
            <person name="Amillis S."/>
            <person name="Uchima C.A."/>
            <person name="Anderluh G."/>
            <person name="Asadollahi M."/>
            <person name="Askin M."/>
            <person name="Barry K."/>
            <person name="Battaglia E."/>
            <person name="Bayram O."/>
            <person name="Benocci T."/>
            <person name="Braus-Stromeyer S.A."/>
            <person name="Caldana C."/>
            <person name="Canovas D."/>
            <person name="Cerqueira G.C."/>
            <person name="Chen F."/>
            <person name="Chen W."/>
            <person name="Choi C."/>
            <person name="Clum A."/>
            <person name="Dos Santos R.A."/>
            <person name="Damasio A.R."/>
            <person name="Diallinas G."/>
            <person name="Emri T."/>
            <person name="Fekete E."/>
            <person name="Flipphi M."/>
            <person name="Freyberg S."/>
            <person name="Gallo A."/>
            <person name="Gournas C."/>
            <person name="Habgood R."/>
            <person name="Hainaut M."/>
            <person name="Harispe M.L."/>
            <person name="Henrissat B."/>
            <person name="Hilden K.S."/>
            <person name="Hope R."/>
            <person name="Hossain A."/>
            <person name="Karabika E."/>
            <person name="Karaffa L."/>
            <person name="Karanyi Z."/>
            <person name="Krasevec N."/>
            <person name="Kuo A."/>
            <person name="Kusch H."/>
            <person name="LaButti K."/>
            <person name="Lagendijk E.L."/>
            <person name="Lapidus A."/>
            <person name="Levasseur A."/>
            <person name="Lindquist E."/>
            <person name="Lipzen A."/>
            <person name="Logrieco A.F."/>
            <person name="MacCabe A."/>
            <person name="Maekelae M.R."/>
            <person name="Malavazi I."/>
            <person name="Melin P."/>
            <person name="Meyer V."/>
            <person name="Mielnichuk N."/>
            <person name="Miskei M."/>
            <person name="Molnar A.P."/>
            <person name="Mule G."/>
            <person name="Ngan C.Y."/>
            <person name="Orejas M."/>
            <person name="Orosz E."/>
            <person name="Ouedraogo J.P."/>
            <person name="Overkamp K.M."/>
            <person name="Park H.-S."/>
            <person name="Perrone G."/>
            <person name="Piumi F."/>
            <person name="Punt P.J."/>
            <person name="Ram A.F."/>
            <person name="Ramon A."/>
            <person name="Rauscher S."/>
            <person name="Record E."/>
            <person name="Riano-Pachon D.M."/>
            <person name="Robert V."/>
            <person name="Roehrig J."/>
            <person name="Ruller R."/>
            <person name="Salamov A."/>
            <person name="Salih N.S."/>
            <person name="Samson R.A."/>
            <person name="Sandor E."/>
            <person name="Sanguinetti M."/>
            <person name="Schuetze T."/>
            <person name="Sepcic K."/>
            <person name="Shelest E."/>
            <person name="Sherlock G."/>
            <person name="Sophianopoulou V."/>
            <person name="Squina F.M."/>
            <person name="Sun H."/>
            <person name="Susca A."/>
            <person name="Todd R.B."/>
            <person name="Tsang A."/>
            <person name="Unkles S.E."/>
            <person name="van de Wiele N."/>
            <person name="van Rossen-Uffink D."/>
            <person name="Oliveira J.V."/>
            <person name="Vesth T.C."/>
            <person name="Visser J."/>
            <person name="Yu J.-H."/>
            <person name="Zhou M."/>
            <person name="Andersen M.R."/>
            <person name="Archer D.B."/>
            <person name="Baker S.E."/>
            <person name="Benoit I."/>
            <person name="Brakhage A.A."/>
            <person name="Braus G.H."/>
            <person name="Fischer R."/>
            <person name="Frisvad J.C."/>
            <person name="Goldman G.H."/>
            <person name="Houbraken J."/>
            <person name="Oakley B."/>
            <person name="Pocsi I."/>
            <person name="Scazzocchio C."/>
            <person name="Seiboth B."/>
            <person name="vanKuyk P.A."/>
            <person name="Wortman J."/>
            <person name="Dyer P.S."/>
            <person name="Grigoriev I.V."/>
        </authorList>
    </citation>
    <scope>NUCLEOTIDE SEQUENCE [LARGE SCALE GENOMIC DNA]</scope>
    <source>
        <strain evidence="3">CBS 506.65</strain>
    </source>
</reference>
<dbReference type="SUPFAM" id="SSF53335">
    <property type="entry name" value="S-adenosyl-L-methionine-dependent methyltransferases"/>
    <property type="match status" value="1"/>
</dbReference>
<feature type="region of interest" description="Disordered" evidence="1">
    <location>
        <begin position="262"/>
        <end position="289"/>
    </location>
</feature>
<proteinExistence type="predicted"/>
<dbReference type="Proteomes" id="UP000184188">
    <property type="component" value="Unassembled WGS sequence"/>
</dbReference>
<name>A0A1L9SN01_9EURO</name>
<dbReference type="InterPro" id="IPR029063">
    <property type="entry name" value="SAM-dependent_MTases_sf"/>
</dbReference>
<dbReference type="AlphaFoldDB" id="A0A1L9SN01"/>
<sequence length="609" mass="69046">MRSRWTTSPKYPVTKSIYNCMDASSRRFKKQSAHIVSPELCNDLLRRLSPFLSCKSPIDILDLWPGSGFWSSKVNELLQPRRHILVEPRIECYRPLLAPLTQSKPCYVLRSEDPYRLSQWQEILAQSFPEQEQSKSKTDGTVVQNDTLLILANPPTSAANDHFTASRWWSTVMDQCLRQSGLHTYGSVRILSLMPTSEALSVVPQSVSGRKRAALLTETVSKRAFIVGMSDPEALPLLTKEWDMLVKSAACAAERAAELNDTIPADRIPPPLLMAPQSPKPGNSGKPFVPRPKQDWHDRALVGFEPQPKKARKKAEKDIDEKESQDVARQIIRLNQDNTRAYKIQHAVDLYMQADDMEKAFSRAVADPAVELSELKHLDEQLSEKRKEAAAALEIIESRSRVQVITRIDDRRATFSTGSLDDSILYWERRPFEPFKIHPRELYPLDMPCAMVYFEPDTQALIPRALRAMDAAKQSELLDTLNIFINSMNTQNPVTAAEFLRILFPERSSTDLVKTIPSLAEFASKKLGSTSVEPVEADQTDRELLEYDLGTVRMRSLPISVLWDIVLEYDKAPFKLDDMRLTRALGGSVTAYRAGESPIQQERIRLKLK</sequence>
<accession>A0A1L9SN01</accession>
<evidence type="ECO:0000313" key="2">
    <source>
        <dbReference type="EMBL" id="OJJ48642.1"/>
    </source>
</evidence>
<evidence type="ECO:0000256" key="1">
    <source>
        <dbReference type="SAM" id="MobiDB-lite"/>
    </source>
</evidence>
<dbReference type="EMBL" id="KV878339">
    <property type="protein sequence ID" value="OJJ48642.1"/>
    <property type="molecule type" value="Genomic_DNA"/>
</dbReference>
<dbReference type="VEuPathDB" id="FungiDB:ASPZODRAFT_62735"/>
<protein>
    <recommendedName>
        <fullName evidence="4">rRNA adenine N(6)-methyltransferase</fullName>
    </recommendedName>
</protein>